<feature type="domain" description="LRRC8 pannexin-like TM region" evidence="7">
    <location>
        <begin position="1"/>
        <end position="39"/>
    </location>
</feature>
<dbReference type="InParanoid" id="A0A668AGT4"/>
<comment type="subcellular location">
    <subcellularLocation>
        <location evidence="1">Cell membrane</location>
    </subcellularLocation>
</comment>
<evidence type="ECO:0000313" key="8">
    <source>
        <dbReference type="Ensembl" id="ENSMMDP00005047184.1"/>
    </source>
</evidence>
<sequence>MFSLSELVCLNERQSRFELLKPWWEVFMDHLVILMLMVGRRLCAPPTLSCHAHLHSPIISPCQLCPSPLKCTFQCPGPRWCCMTARGS</sequence>
<dbReference type="GO" id="GO:0005886">
    <property type="term" value="C:plasma membrane"/>
    <property type="evidence" value="ECO:0007669"/>
    <property type="project" value="UniProtKB-SubCell"/>
</dbReference>
<name>A0A668AGT4_9TELE</name>
<reference evidence="8" key="1">
    <citation type="submission" date="2019-06" db="EMBL/GenBank/DDBJ databases">
        <authorList>
            <consortium name="Wellcome Sanger Institute Data Sharing"/>
        </authorList>
    </citation>
    <scope>NUCLEOTIDE SEQUENCE [LARGE SCALE GENOMIC DNA]</scope>
</reference>
<keyword evidence="6" id="KW-1015">Disulfide bond</keyword>
<keyword evidence="4" id="KW-1133">Transmembrane helix</keyword>
<accession>A0A668AGT4</accession>
<dbReference type="GeneTree" id="ENSGT01150000287726"/>
<evidence type="ECO:0000256" key="6">
    <source>
        <dbReference type="ARBA" id="ARBA00023157"/>
    </source>
</evidence>
<protein>
    <recommendedName>
        <fullName evidence="7">LRRC8 pannexin-like TM region domain-containing protein</fullName>
    </recommendedName>
</protein>
<evidence type="ECO:0000256" key="2">
    <source>
        <dbReference type="ARBA" id="ARBA00022475"/>
    </source>
</evidence>
<evidence type="ECO:0000256" key="1">
    <source>
        <dbReference type="ARBA" id="ARBA00004236"/>
    </source>
</evidence>
<organism evidence="8 9">
    <name type="scientific">Myripristis murdjan</name>
    <name type="common">pinecone soldierfish</name>
    <dbReference type="NCBI Taxonomy" id="586833"/>
    <lineage>
        <taxon>Eukaryota</taxon>
        <taxon>Metazoa</taxon>
        <taxon>Chordata</taxon>
        <taxon>Craniata</taxon>
        <taxon>Vertebrata</taxon>
        <taxon>Euteleostomi</taxon>
        <taxon>Actinopterygii</taxon>
        <taxon>Neopterygii</taxon>
        <taxon>Teleostei</taxon>
        <taxon>Neoteleostei</taxon>
        <taxon>Acanthomorphata</taxon>
        <taxon>Holocentriformes</taxon>
        <taxon>Holocentridae</taxon>
        <taxon>Myripristis</taxon>
    </lineage>
</organism>
<keyword evidence="2" id="KW-1003">Cell membrane</keyword>
<evidence type="ECO:0000256" key="5">
    <source>
        <dbReference type="ARBA" id="ARBA00023136"/>
    </source>
</evidence>
<evidence type="ECO:0000256" key="3">
    <source>
        <dbReference type="ARBA" id="ARBA00022692"/>
    </source>
</evidence>
<dbReference type="Pfam" id="PF12534">
    <property type="entry name" value="Pannexin_like"/>
    <property type="match status" value="1"/>
</dbReference>
<reference evidence="8" key="2">
    <citation type="submission" date="2025-08" db="UniProtKB">
        <authorList>
            <consortium name="Ensembl"/>
        </authorList>
    </citation>
    <scope>IDENTIFICATION</scope>
</reference>
<proteinExistence type="predicted"/>
<reference evidence="8" key="3">
    <citation type="submission" date="2025-09" db="UniProtKB">
        <authorList>
            <consortium name="Ensembl"/>
        </authorList>
    </citation>
    <scope>IDENTIFICATION</scope>
</reference>
<keyword evidence="5" id="KW-0472">Membrane</keyword>
<keyword evidence="9" id="KW-1185">Reference proteome</keyword>
<dbReference type="InterPro" id="IPR021040">
    <property type="entry name" value="LRRC8_Pannexin-like"/>
</dbReference>
<keyword evidence="3" id="KW-0812">Transmembrane</keyword>
<evidence type="ECO:0000256" key="4">
    <source>
        <dbReference type="ARBA" id="ARBA00022989"/>
    </source>
</evidence>
<dbReference type="AlphaFoldDB" id="A0A668AGT4"/>
<evidence type="ECO:0000313" key="9">
    <source>
        <dbReference type="Proteomes" id="UP000472263"/>
    </source>
</evidence>
<dbReference type="Ensembl" id="ENSMMDT00005048122.1">
    <property type="protein sequence ID" value="ENSMMDP00005047184.1"/>
    <property type="gene ID" value="ENSMMDG00005021529.1"/>
</dbReference>
<dbReference type="Proteomes" id="UP000472263">
    <property type="component" value="Chromosome 8"/>
</dbReference>
<evidence type="ECO:0000259" key="7">
    <source>
        <dbReference type="Pfam" id="PF12534"/>
    </source>
</evidence>